<gene>
    <name evidence="2" type="ORF">DB31_7232</name>
</gene>
<keyword evidence="1" id="KW-1133">Transmembrane helix</keyword>
<dbReference type="STRING" id="394096.DB31_7232"/>
<feature type="transmembrane region" description="Helical" evidence="1">
    <location>
        <begin position="30"/>
        <end position="52"/>
    </location>
</feature>
<organism evidence="2 3">
    <name type="scientific">Hyalangium minutum</name>
    <dbReference type="NCBI Taxonomy" id="394096"/>
    <lineage>
        <taxon>Bacteria</taxon>
        <taxon>Pseudomonadati</taxon>
        <taxon>Myxococcota</taxon>
        <taxon>Myxococcia</taxon>
        <taxon>Myxococcales</taxon>
        <taxon>Cystobacterineae</taxon>
        <taxon>Archangiaceae</taxon>
        <taxon>Hyalangium</taxon>
    </lineage>
</organism>
<sequence length="57" mass="6676">MKKFILLSVLYSLILLPSLAARERHQVRGVKKAVLMMVVFNLVYTFMVLVIWPRLDD</sequence>
<dbReference type="AlphaFoldDB" id="A0A085WJY2"/>
<protein>
    <submittedName>
        <fullName evidence="2">Uncharacterized protein</fullName>
    </submittedName>
</protein>
<evidence type="ECO:0000313" key="2">
    <source>
        <dbReference type="EMBL" id="KFE67995.1"/>
    </source>
</evidence>
<reference evidence="2 3" key="1">
    <citation type="submission" date="2014-04" db="EMBL/GenBank/DDBJ databases">
        <title>Genome assembly of Hyalangium minutum DSM 14724.</title>
        <authorList>
            <person name="Sharma G."/>
            <person name="Subramanian S."/>
        </authorList>
    </citation>
    <scope>NUCLEOTIDE SEQUENCE [LARGE SCALE GENOMIC DNA]</scope>
    <source>
        <strain evidence="2 3">DSM 14724</strain>
    </source>
</reference>
<dbReference type="EMBL" id="JMCB01000006">
    <property type="protein sequence ID" value="KFE67995.1"/>
    <property type="molecule type" value="Genomic_DNA"/>
</dbReference>
<dbReference type="Proteomes" id="UP000028725">
    <property type="component" value="Unassembled WGS sequence"/>
</dbReference>
<keyword evidence="1" id="KW-0812">Transmembrane</keyword>
<evidence type="ECO:0000313" key="3">
    <source>
        <dbReference type="Proteomes" id="UP000028725"/>
    </source>
</evidence>
<keyword evidence="3" id="KW-1185">Reference proteome</keyword>
<keyword evidence="1" id="KW-0472">Membrane</keyword>
<proteinExistence type="predicted"/>
<evidence type="ECO:0000256" key="1">
    <source>
        <dbReference type="SAM" id="Phobius"/>
    </source>
</evidence>
<comment type="caution">
    <text evidence="2">The sequence shown here is derived from an EMBL/GenBank/DDBJ whole genome shotgun (WGS) entry which is preliminary data.</text>
</comment>
<accession>A0A085WJY2</accession>
<name>A0A085WJY2_9BACT</name>
<dbReference type="RefSeq" id="WP_169787060.1">
    <property type="nucleotide sequence ID" value="NZ_JMCB01000006.1"/>
</dbReference>